<dbReference type="InterPro" id="IPR036866">
    <property type="entry name" value="RibonucZ/Hydroxyglut_hydro"/>
</dbReference>
<gene>
    <name evidence="2" type="ORF">FCL54_13485</name>
</gene>
<evidence type="ECO:0000313" key="2">
    <source>
        <dbReference type="EMBL" id="TLS36962.1"/>
    </source>
</evidence>
<comment type="caution">
    <text evidence="2">The sequence shown here is derived from an EMBL/GenBank/DDBJ whole genome shotgun (WGS) entry which is preliminary data.</text>
</comment>
<dbReference type="EMBL" id="SWLG01000008">
    <property type="protein sequence ID" value="TLS36962.1"/>
    <property type="molecule type" value="Genomic_DNA"/>
</dbReference>
<dbReference type="OrthoDB" id="9761531at2"/>
<dbReference type="SUPFAM" id="SSF56281">
    <property type="entry name" value="Metallo-hydrolase/oxidoreductase"/>
    <property type="match status" value="1"/>
</dbReference>
<dbReference type="RefSeq" id="WP_138127159.1">
    <property type="nucleotide sequence ID" value="NZ_SWLG01000008.1"/>
</dbReference>
<organism evidence="2 3">
    <name type="scientific">Exobacillus caeni</name>
    <dbReference type="NCBI Taxonomy" id="2574798"/>
    <lineage>
        <taxon>Bacteria</taxon>
        <taxon>Bacillati</taxon>
        <taxon>Bacillota</taxon>
        <taxon>Bacilli</taxon>
        <taxon>Bacillales</taxon>
        <taxon>Guptibacillaceae</taxon>
        <taxon>Exobacillus</taxon>
    </lineage>
</organism>
<protein>
    <submittedName>
        <fullName evidence="2">MBL fold metallo-hydrolase</fullName>
    </submittedName>
</protein>
<evidence type="ECO:0000313" key="3">
    <source>
        <dbReference type="Proteomes" id="UP000308230"/>
    </source>
</evidence>
<feature type="domain" description="Metallo-beta-lactamase" evidence="1">
    <location>
        <begin position="23"/>
        <end position="228"/>
    </location>
</feature>
<evidence type="ECO:0000259" key="1">
    <source>
        <dbReference type="SMART" id="SM00849"/>
    </source>
</evidence>
<dbReference type="InterPro" id="IPR050855">
    <property type="entry name" value="NDM-1-like"/>
</dbReference>
<accession>A0A5R9F035</accession>
<dbReference type="InterPro" id="IPR037482">
    <property type="entry name" value="ST1585_MBL-fold"/>
</dbReference>
<dbReference type="SMART" id="SM00849">
    <property type="entry name" value="Lactamase_B"/>
    <property type="match status" value="1"/>
</dbReference>
<dbReference type="Gene3D" id="3.60.15.10">
    <property type="entry name" value="Ribonuclease Z/Hydroxyacylglutathione hydrolase-like"/>
    <property type="match status" value="1"/>
</dbReference>
<dbReference type="PANTHER" id="PTHR42951">
    <property type="entry name" value="METALLO-BETA-LACTAMASE DOMAIN-CONTAINING"/>
    <property type="match status" value="1"/>
</dbReference>
<dbReference type="InterPro" id="IPR001279">
    <property type="entry name" value="Metallo-B-lactamas"/>
</dbReference>
<reference evidence="2 3" key="1">
    <citation type="submission" date="2019-04" db="EMBL/GenBank/DDBJ databases">
        <title>Bacillus caeni sp. nov., a bacterium isolated from mangrove sediment.</title>
        <authorList>
            <person name="Huang H."/>
            <person name="Mo K."/>
            <person name="Hu Y."/>
        </authorList>
    </citation>
    <scope>NUCLEOTIDE SEQUENCE [LARGE SCALE GENOMIC DNA]</scope>
    <source>
        <strain evidence="2 3">HB172195</strain>
    </source>
</reference>
<dbReference type="GO" id="GO:0016787">
    <property type="term" value="F:hydrolase activity"/>
    <property type="evidence" value="ECO:0007669"/>
    <property type="project" value="UniProtKB-KW"/>
</dbReference>
<keyword evidence="2" id="KW-0378">Hydrolase</keyword>
<proteinExistence type="predicted"/>
<dbReference type="Pfam" id="PF00753">
    <property type="entry name" value="Lactamase_B"/>
    <property type="match status" value="1"/>
</dbReference>
<keyword evidence="3" id="KW-1185">Reference proteome</keyword>
<sequence>MEKPIELGYNISLIDLFDLGMNQRTGSYVFHEEELTIIETSASPSLPHLLNGLEEMKIALKKIKYIIVTHIHLDHAGGVGLLLQKCPNAKVVVHQKGYRHLSNPSRLIEGAKAVYGEKFDELFDPILPIPEENLIIKEDGDTLELSEGRTLTFMDTPGHAKHHFSIFDSKSNGVFTGDTVGVYYPQLLLDGVELYLPSTSPNQFSPEAMLQSAKRIEDYGVDRIYFGHYGMSENPDEVFDQLRHWLPKFVEAGKTVIETNPELSFQEKSQLISEKLFDLVSRFLDTKNVSRDAVVYEILNLDLSVCAMGITDYLSKQTLNK</sequence>
<dbReference type="CDD" id="cd07726">
    <property type="entry name" value="ST1585-like_MBL-fold"/>
    <property type="match status" value="1"/>
</dbReference>
<dbReference type="Proteomes" id="UP000308230">
    <property type="component" value="Unassembled WGS sequence"/>
</dbReference>
<dbReference type="AlphaFoldDB" id="A0A5R9F035"/>
<name>A0A5R9F035_9BACL</name>
<dbReference type="PANTHER" id="PTHR42951:SF22">
    <property type="entry name" value="METALLO BETA-LACTAMASE SUPERFAMILY LIPOPROTEIN"/>
    <property type="match status" value="1"/>
</dbReference>